<keyword evidence="2" id="KW-0812">Transmembrane</keyword>
<gene>
    <name evidence="4" type="ORF">SSS_8694</name>
</gene>
<reference evidence="5" key="3">
    <citation type="submission" date="2022-06" db="UniProtKB">
        <authorList>
            <consortium name="EnsemblMetazoa"/>
        </authorList>
    </citation>
    <scope>IDENTIFICATION</scope>
</reference>
<dbReference type="Pfam" id="PF03435">
    <property type="entry name" value="Sacchrp_dh_NADP"/>
    <property type="match status" value="1"/>
</dbReference>
<dbReference type="InterPro" id="IPR005097">
    <property type="entry name" value="Sacchrp_dh_NADP-bd"/>
</dbReference>
<dbReference type="SUPFAM" id="SSF51735">
    <property type="entry name" value="NAD(P)-binding Rossmann-fold domains"/>
    <property type="match status" value="1"/>
</dbReference>
<comment type="similarity">
    <text evidence="1">Belongs to the saccharopine dehydrogenase family.</text>
</comment>
<protein>
    <submittedName>
        <fullName evidence="4">Saccharopine dehydrogenase-like oxidoreductase</fullName>
    </submittedName>
</protein>
<evidence type="ECO:0000313" key="5">
    <source>
        <dbReference type="EnsemblMetazoa" id="KAF7488354.1"/>
    </source>
</evidence>
<dbReference type="Proteomes" id="UP000070412">
    <property type="component" value="Unassembled WGS sequence"/>
</dbReference>
<dbReference type="FunFam" id="3.40.50.720:FF:000178">
    <property type="entry name" value="Saccharopine dehydrogenase-like oxidoreductase"/>
    <property type="match status" value="1"/>
</dbReference>
<accession>A0A834VAR3</accession>
<dbReference type="PANTHER" id="PTHR12286:SF5">
    <property type="entry name" value="SACCHAROPINE DEHYDROGENASE-LIKE OXIDOREDUCTASE"/>
    <property type="match status" value="1"/>
</dbReference>
<dbReference type="InterPro" id="IPR036291">
    <property type="entry name" value="NAD(P)-bd_dom_sf"/>
</dbReference>
<keyword evidence="2" id="KW-0472">Membrane</keyword>
<dbReference type="AlphaFoldDB" id="A0A834VAR3"/>
<dbReference type="OrthoDB" id="10268090at2759"/>
<organism evidence="4">
    <name type="scientific">Sarcoptes scabiei</name>
    <name type="common">Itch mite</name>
    <name type="synonym">Acarus scabiei</name>
    <dbReference type="NCBI Taxonomy" id="52283"/>
    <lineage>
        <taxon>Eukaryota</taxon>
        <taxon>Metazoa</taxon>
        <taxon>Ecdysozoa</taxon>
        <taxon>Arthropoda</taxon>
        <taxon>Chelicerata</taxon>
        <taxon>Arachnida</taxon>
        <taxon>Acari</taxon>
        <taxon>Acariformes</taxon>
        <taxon>Sarcoptiformes</taxon>
        <taxon>Astigmata</taxon>
        <taxon>Psoroptidia</taxon>
        <taxon>Sarcoptoidea</taxon>
        <taxon>Sarcoptidae</taxon>
        <taxon>Sarcoptinae</taxon>
        <taxon>Sarcoptes</taxon>
    </lineage>
</organism>
<dbReference type="GO" id="GO:0005886">
    <property type="term" value="C:plasma membrane"/>
    <property type="evidence" value="ECO:0007669"/>
    <property type="project" value="TreeGrafter"/>
</dbReference>
<sequence>MSREFDLVIFGATGFTGFFVVRELLLSIKNDPKKFEHIKWAVAGRNTVKLTDKLVEVGDELNQDLSSITKIIADVMSPESLLEMAKRTSLVINCVGPYYLYGRSVVEACIQAETHHIDISGEPNYIESMILEFHQKALEKNLIIVSTCGWDSIPCDIGVQFAKNEFKGRLHSVESYLQVMPGINGYSINFGTLASIIYGYKHMRDLKQIRGRLFTEIFIKKLPRSRITLERKKMPFSHPSIKGWNVEFPGSDRSVVKRTQHFNYENFNEYPLQIQTYYTVANLKHLLGLIWFGAVIATLTMTDFGCRLLSAYPKFFSFGKFSKQGPSREQIESTKFQTIIFGKGWSQETIESNGVNDMIDEPKEEPNQQIIVKVSGPDPGYMATSICIVQSALTIFLESDKIRKGVLSPASAFRNTDLIKRLQSRNLKFEIVPET</sequence>
<dbReference type="GO" id="GO:0005739">
    <property type="term" value="C:mitochondrion"/>
    <property type="evidence" value="ECO:0007669"/>
    <property type="project" value="TreeGrafter"/>
</dbReference>
<evidence type="ECO:0000259" key="3">
    <source>
        <dbReference type="Pfam" id="PF03435"/>
    </source>
</evidence>
<evidence type="ECO:0000256" key="2">
    <source>
        <dbReference type="SAM" id="Phobius"/>
    </source>
</evidence>
<proteinExistence type="inferred from homology"/>
<dbReference type="GO" id="GO:0005811">
    <property type="term" value="C:lipid droplet"/>
    <property type="evidence" value="ECO:0007669"/>
    <property type="project" value="TreeGrafter"/>
</dbReference>
<dbReference type="GO" id="GO:0009247">
    <property type="term" value="P:glycolipid biosynthetic process"/>
    <property type="evidence" value="ECO:0007669"/>
    <property type="project" value="TreeGrafter"/>
</dbReference>
<name>A0A834VAR3_SARSC</name>
<dbReference type="EnsemblMetazoa" id="SSS_8694s_mrna">
    <property type="protein sequence ID" value="KAF7488354.1"/>
    <property type="gene ID" value="SSS_8694"/>
</dbReference>
<evidence type="ECO:0000313" key="4">
    <source>
        <dbReference type="EMBL" id="KAF7488354.1"/>
    </source>
</evidence>
<feature type="domain" description="Saccharopine dehydrogenase NADP binding" evidence="3">
    <location>
        <begin position="8"/>
        <end position="145"/>
    </location>
</feature>
<reference evidence="6" key="1">
    <citation type="journal article" date="2020" name="PLoS Negl. Trop. Dis.">
        <title>High-quality nuclear genome for Sarcoptes scabiei-A critical resource for a neglected parasite.</title>
        <authorList>
            <person name="Korhonen P.K."/>
            <person name="Gasser R.B."/>
            <person name="Ma G."/>
            <person name="Wang T."/>
            <person name="Stroehlein A.J."/>
            <person name="Young N.D."/>
            <person name="Ang C.S."/>
            <person name="Fernando D.D."/>
            <person name="Lu H.C."/>
            <person name="Taylor S."/>
            <person name="Reynolds S.L."/>
            <person name="Mofiz E."/>
            <person name="Najaraj S.H."/>
            <person name="Gowda H."/>
            <person name="Madugundu A."/>
            <person name="Renuse S."/>
            <person name="Holt D."/>
            <person name="Pandey A."/>
            <person name="Papenfuss A.T."/>
            <person name="Fischer K."/>
        </authorList>
    </citation>
    <scope>NUCLEOTIDE SEQUENCE [LARGE SCALE GENOMIC DNA]</scope>
</reference>
<dbReference type="PANTHER" id="PTHR12286">
    <property type="entry name" value="SACCHAROPINE DEHYDROGENASE-LIKE OXIDOREDUCTASE"/>
    <property type="match status" value="1"/>
</dbReference>
<evidence type="ECO:0000313" key="6">
    <source>
        <dbReference type="Proteomes" id="UP000070412"/>
    </source>
</evidence>
<keyword evidence="2" id="KW-1133">Transmembrane helix</keyword>
<feature type="transmembrane region" description="Helical" evidence="2">
    <location>
        <begin position="7"/>
        <end position="25"/>
    </location>
</feature>
<reference evidence="4" key="2">
    <citation type="submission" date="2020-01" db="EMBL/GenBank/DDBJ databases">
        <authorList>
            <person name="Korhonen P.K.K."/>
            <person name="Guangxu M.G."/>
            <person name="Wang T.W."/>
            <person name="Stroehlein A.J.S."/>
            <person name="Young N.D."/>
            <person name="Ang C.-S.A."/>
            <person name="Fernando D.W.F."/>
            <person name="Lu H.L."/>
            <person name="Taylor S.T."/>
            <person name="Ehtesham M.E.M."/>
            <person name="Najaraj S.H.N."/>
            <person name="Harsha G.H.G."/>
            <person name="Madugundu A.M."/>
            <person name="Renuse S.R."/>
            <person name="Holt D.H."/>
            <person name="Pandey A.P."/>
            <person name="Papenfuss A.P."/>
            <person name="Gasser R.B.G."/>
            <person name="Fischer K.F."/>
        </authorList>
    </citation>
    <scope>NUCLEOTIDE SEQUENCE</scope>
    <source>
        <strain evidence="4">SSS_KF_BRIS2020</strain>
    </source>
</reference>
<evidence type="ECO:0000256" key="1">
    <source>
        <dbReference type="ARBA" id="ARBA00038048"/>
    </source>
</evidence>
<dbReference type="EMBL" id="WVUK01000066">
    <property type="protein sequence ID" value="KAF7488354.1"/>
    <property type="molecule type" value="Genomic_DNA"/>
</dbReference>
<dbReference type="InterPro" id="IPR051276">
    <property type="entry name" value="Saccharopine_DH-like_oxidrdct"/>
</dbReference>
<keyword evidence="6" id="KW-1185">Reference proteome</keyword>
<dbReference type="Gene3D" id="3.40.50.720">
    <property type="entry name" value="NAD(P)-binding Rossmann-like Domain"/>
    <property type="match status" value="1"/>
</dbReference>